<name>A0A6I3SG40_HELMO</name>
<dbReference type="GO" id="GO:0003677">
    <property type="term" value="F:DNA binding"/>
    <property type="evidence" value="ECO:0007669"/>
    <property type="project" value="UniProtKB-KW"/>
</dbReference>
<accession>A0A6I3SG40</accession>
<organism evidence="3 4">
    <name type="scientific">Heliobacterium mobile</name>
    <name type="common">Heliobacillus mobilis</name>
    <dbReference type="NCBI Taxonomy" id="28064"/>
    <lineage>
        <taxon>Bacteria</taxon>
        <taxon>Bacillati</taxon>
        <taxon>Bacillota</taxon>
        <taxon>Clostridia</taxon>
        <taxon>Eubacteriales</taxon>
        <taxon>Heliobacteriaceae</taxon>
        <taxon>Heliobacterium</taxon>
    </lineage>
</organism>
<proteinExistence type="predicted"/>
<comment type="caution">
    <text evidence="3">The sequence shown here is derived from an EMBL/GenBank/DDBJ whole genome shotgun (WGS) entry which is preliminary data.</text>
</comment>
<dbReference type="SMART" id="SM00530">
    <property type="entry name" value="HTH_XRE"/>
    <property type="match status" value="1"/>
</dbReference>
<sequence length="132" mass="14897">MLGERLKKLREQKSLSQTELGNHFSLSKQAISGYENGTRSPDATTLGLLADFFSVSVDYLLGRTDIPSPKQAVLDIERALSDDTELALFFNELKDRDDLQLLFKQVRPMSPEDIKKIIRVIKAIEDEEAQEG</sequence>
<dbReference type="Pfam" id="PF01381">
    <property type="entry name" value="HTH_3"/>
    <property type="match status" value="1"/>
</dbReference>
<evidence type="ECO:0000313" key="4">
    <source>
        <dbReference type="Proteomes" id="UP000430670"/>
    </source>
</evidence>
<dbReference type="CDD" id="cd00093">
    <property type="entry name" value="HTH_XRE"/>
    <property type="match status" value="1"/>
</dbReference>
<dbReference type="Gene3D" id="1.10.260.40">
    <property type="entry name" value="lambda repressor-like DNA-binding domains"/>
    <property type="match status" value="1"/>
</dbReference>
<keyword evidence="1" id="KW-0238">DNA-binding</keyword>
<dbReference type="InterPro" id="IPR001387">
    <property type="entry name" value="Cro/C1-type_HTH"/>
</dbReference>
<dbReference type="AlphaFoldDB" id="A0A6I3SG40"/>
<dbReference type="Proteomes" id="UP000430670">
    <property type="component" value="Unassembled WGS sequence"/>
</dbReference>
<dbReference type="SUPFAM" id="SSF47413">
    <property type="entry name" value="lambda repressor-like DNA-binding domains"/>
    <property type="match status" value="1"/>
</dbReference>
<dbReference type="RefSeq" id="WP_170291564.1">
    <property type="nucleotide sequence ID" value="NZ_WNKU01000001.1"/>
</dbReference>
<evidence type="ECO:0000259" key="2">
    <source>
        <dbReference type="PROSITE" id="PS50943"/>
    </source>
</evidence>
<evidence type="ECO:0000313" key="3">
    <source>
        <dbReference type="EMBL" id="MTV47724.1"/>
    </source>
</evidence>
<dbReference type="PROSITE" id="PS50943">
    <property type="entry name" value="HTH_CROC1"/>
    <property type="match status" value="1"/>
</dbReference>
<reference evidence="3 4" key="1">
    <citation type="submission" date="2019-11" db="EMBL/GenBank/DDBJ databases">
        <title>Whole-genome sequence of a the green, strictly anaerobic photosynthetic bacterium Heliobacillus mobilis DSM 6151.</title>
        <authorList>
            <person name="Kyndt J.A."/>
            <person name="Meyer T.E."/>
        </authorList>
    </citation>
    <scope>NUCLEOTIDE SEQUENCE [LARGE SCALE GENOMIC DNA]</scope>
    <source>
        <strain evidence="3 4">DSM 6151</strain>
    </source>
</reference>
<keyword evidence="4" id="KW-1185">Reference proteome</keyword>
<dbReference type="PANTHER" id="PTHR46558">
    <property type="entry name" value="TRACRIPTIONAL REGULATORY PROTEIN-RELATED-RELATED"/>
    <property type="match status" value="1"/>
</dbReference>
<dbReference type="EMBL" id="WNKU01000001">
    <property type="protein sequence ID" value="MTV47724.1"/>
    <property type="molecule type" value="Genomic_DNA"/>
</dbReference>
<gene>
    <name evidence="3" type="ORF">GJ688_01845</name>
</gene>
<dbReference type="PANTHER" id="PTHR46558:SF11">
    <property type="entry name" value="HTH-TYPE TRANSCRIPTIONAL REGULATOR XRE"/>
    <property type="match status" value="1"/>
</dbReference>
<protein>
    <submittedName>
        <fullName evidence="3">Helix-turn-helix domain-containing protein</fullName>
    </submittedName>
</protein>
<dbReference type="InterPro" id="IPR010982">
    <property type="entry name" value="Lambda_DNA-bd_dom_sf"/>
</dbReference>
<evidence type="ECO:0000256" key="1">
    <source>
        <dbReference type="ARBA" id="ARBA00023125"/>
    </source>
</evidence>
<feature type="domain" description="HTH cro/C1-type" evidence="2">
    <location>
        <begin position="6"/>
        <end position="60"/>
    </location>
</feature>